<evidence type="ECO:0000313" key="1">
    <source>
        <dbReference type="EMBL" id="KFA69526.1"/>
    </source>
</evidence>
<dbReference type="Proteomes" id="UP000028524">
    <property type="component" value="Unassembled WGS sequence"/>
</dbReference>
<dbReference type="OMA" id="QAYDVHT"/>
<dbReference type="PANTHER" id="PTHR38886:SF1">
    <property type="entry name" value="NACHT-NTPASE AND P-LOOP NTPASES N-TERMINAL DOMAIN-CONTAINING PROTEIN"/>
    <property type="match status" value="1"/>
</dbReference>
<dbReference type="EMBL" id="KL659446">
    <property type="protein sequence ID" value="KFA69526.1"/>
    <property type="molecule type" value="Genomic_DNA"/>
</dbReference>
<keyword evidence="2" id="KW-1185">Reference proteome</keyword>
<evidence type="ECO:0008006" key="3">
    <source>
        <dbReference type="Google" id="ProtNLM"/>
    </source>
</evidence>
<sequence>MTSPVSIGDAVLLSQIALKLGQAFTTGRKSAPAEFREVENQLYSISTALSSLDEAYKSADRSSGIRAPVIASLRRNGRSNGEDALKSMLEGCAERLKHLEDIVEKYSTIAQSKTMGGPMLRRWTTELKRNWKKVQWTTEGGDLATLRSHLTVHINSLNLVLGVMNHALTGRVEDQVDQVSTMLKEIHTWFIDNLQGVTAGPLQIQRTQTTTLAEAPLVGIRFELYAQSNTAADALCTNASLHPKWDEKRHASGSREESSPKQVFQCHCSGQPGQFAPHDAVLSALGLSPLSFALRVAGSRKTWMVYKASDRQTNRLTTLTIRNVPANKIDEFERSFIDAVGLRNAKAMLRRNMGTMLAYKTPGRIDAVPETRVLNMIGDLQGTQKQIEKVTFTIGSQSYSRAAIETVQLLHYRTLREESAAIVESVEHPEALAPMATAELVVFYPASASDNDVTRVIMHPPITVTYKTIVRYQAGETAVLLSGIDCTGLKPDDEGSLLSNVNVAIHLATPEAATQFKNKILEMRVELFVMSLGTPRPDDRVALRLQVGGVHTEAVDLPDSTLYIVQSETSKRLRLIVVSDDKGTILSQELAEDVFTGPSGRPSFTSPTYVVQIVGSGAREIHLYDKGFQYFDFSDVQGPSLPSPRLPSRE</sequence>
<dbReference type="STRING" id="1283841.A0A084QZZ1"/>
<dbReference type="PANTHER" id="PTHR38886">
    <property type="entry name" value="SESA DOMAIN-CONTAINING PROTEIN"/>
    <property type="match status" value="1"/>
</dbReference>
<gene>
    <name evidence="1" type="ORF">S40285_10334</name>
</gene>
<dbReference type="InParanoid" id="A0A084QZZ1"/>
<accession>A0A084QZZ1</accession>
<dbReference type="HOGENOM" id="CLU_032415_0_0_1"/>
<protein>
    <recommendedName>
        <fullName evidence="3">Fungal N-terminal domain-containing protein</fullName>
    </recommendedName>
</protein>
<evidence type="ECO:0000313" key="2">
    <source>
        <dbReference type="Proteomes" id="UP000028524"/>
    </source>
</evidence>
<proteinExistence type="predicted"/>
<dbReference type="AlphaFoldDB" id="A0A084QZZ1"/>
<reference evidence="1 2" key="1">
    <citation type="journal article" date="2014" name="BMC Genomics">
        <title>Comparative genome sequencing reveals chemotype-specific gene clusters in the toxigenic black mold Stachybotrys.</title>
        <authorList>
            <person name="Semeiks J."/>
            <person name="Borek D."/>
            <person name="Otwinowski Z."/>
            <person name="Grishin N.V."/>
        </authorList>
    </citation>
    <scope>NUCLEOTIDE SEQUENCE [LARGE SCALE GENOMIC DNA]</scope>
    <source>
        <strain evidence="1 2">IBT 40285</strain>
    </source>
</reference>
<dbReference type="OrthoDB" id="5404564at2759"/>
<organism evidence="1 2">
    <name type="scientific">Stachybotrys chlorohalonatus (strain IBT 40285)</name>
    <dbReference type="NCBI Taxonomy" id="1283841"/>
    <lineage>
        <taxon>Eukaryota</taxon>
        <taxon>Fungi</taxon>
        <taxon>Dikarya</taxon>
        <taxon>Ascomycota</taxon>
        <taxon>Pezizomycotina</taxon>
        <taxon>Sordariomycetes</taxon>
        <taxon>Hypocreomycetidae</taxon>
        <taxon>Hypocreales</taxon>
        <taxon>Stachybotryaceae</taxon>
        <taxon>Stachybotrys</taxon>
    </lineage>
</organism>
<name>A0A084QZZ1_STAC4</name>